<sequence length="84" mass="10105">MKLVKEKEKERETIREILDRMEGIVTDEIERTELSLLAVTRDSRMGFQFEQDYVYTPYSLKEKLLILKDTLLCQLPKVRKENIR</sequence>
<protein>
    <submittedName>
        <fullName evidence="1">Uncharacterized protein</fullName>
    </submittedName>
</protein>
<organism evidence="1">
    <name type="scientific">bioreactor metagenome</name>
    <dbReference type="NCBI Taxonomy" id="1076179"/>
    <lineage>
        <taxon>unclassified sequences</taxon>
        <taxon>metagenomes</taxon>
        <taxon>ecological metagenomes</taxon>
    </lineage>
</organism>
<accession>A0A644WZE3</accession>
<name>A0A644WZE3_9ZZZZ</name>
<dbReference type="EMBL" id="VSSQ01001513">
    <property type="protein sequence ID" value="MPM08971.1"/>
    <property type="molecule type" value="Genomic_DNA"/>
</dbReference>
<gene>
    <name evidence="1" type="ORF">SDC9_55287</name>
</gene>
<evidence type="ECO:0000313" key="1">
    <source>
        <dbReference type="EMBL" id="MPM08971.1"/>
    </source>
</evidence>
<proteinExistence type="predicted"/>
<reference evidence="1" key="1">
    <citation type="submission" date="2019-08" db="EMBL/GenBank/DDBJ databases">
        <authorList>
            <person name="Kucharzyk K."/>
            <person name="Murdoch R.W."/>
            <person name="Higgins S."/>
            <person name="Loffler F."/>
        </authorList>
    </citation>
    <scope>NUCLEOTIDE SEQUENCE</scope>
</reference>
<dbReference type="AlphaFoldDB" id="A0A644WZE3"/>
<comment type="caution">
    <text evidence="1">The sequence shown here is derived from an EMBL/GenBank/DDBJ whole genome shotgun (WGS) entry which is preliminary data.</text>
</comment>